<evidence type="ECO:0000313" key="3">
    <source>
        <dbReference type="Proteomes" id="UP000522081"/>
    </source>
</evidence>
<organism evidence="2 3">
    <name type="scientific">Novosphingobium marinum</name>
    <dbReference type="NCBI Taxonomy" id="1514948"/>
    <lineage>
        <taxon>Bacteria</taxon>
        <taxon>Pseudomonadati</taxon>
        <taxon>Pseudomonadota</taxon>
        <taxon>Alphaproteobacteria</taxon>
        <taxon>Sphingomonadales</taxon>
        <taxon>Sphingomonadaceae</taxon>
        <taxon>Novosphingobium</taxon>
    </lineage>
</organism>
<feature type="compositionally biased region" description="Low complexity" evidence="1">
    <location>
        <begin position="85"/>
        <end position="103"/>
    </location>
</feature>
<keyword evidence="3" id="KW-1185">Reference proteome</keyword>
<dbReference type="RefSeq" id="WP_179407305.1">
    <property type="nucleotide sequence ID" value="NZ_BMGF01000002.1"/>
</dbReference>
<protein>
    <submittedName>
        <fullName evidence="2">Uncharacterized protein</fullName>
    </submittedName>
</protein>
<evidence type="ECO:0000256" key="1">
    <source>
        <dbReference type="SAM" id="MobiDB-lite"/>
    </source>
</evidence>
<comment type="caution">
    <text evidence="2">The sequence shown here is derived from an EMBL/GenBank/DDBJ whole genome shotgun (WGS) entry which is preliminary data.</text>
</comment>
<reference evidence="2 3" key="1">
    <citation type="submission" date="2020-07" db="EMBL/GenBank/DDBJ databases">
        <title>Genomic Encyclopedia of Type Strains, Phase IV (KMG-IV): sequencing the most valuable type-strain genomes for metagenomic binning, comparative biology and taxonomic classification.</title>
        <authorList>
            <person name="Goeker M."/>
        </authorList>
    </citation>
    <scope>NUCLEOTIDE SEQUENCE [LARGE SCALE GENOMIC DNA]</scope>
    <source>
        <strain evidence="2 3">DSM 29043</strain>
    </source>
</reference>
<gene>
    <name evidence="2" type="ORF">FHS75_001776</name>
</gene>
<name>A0A7Y9XVT3_9SPHN</name>
<sequence length="103" mass="11381">MMGFIGKTVVVIGLFVLFVFIFHNVGEESDASSERYAADFNRTLAESRNRELETGINAPGAAKWNEDGNDFDDAKPVRKSDDWASSRNNSDWDGGSSDDWAAD</sequence>
<accession>A0A7Y9XVT3</accession>
<dbReference type="EMBL" id="JACBZF010000002">
    <property type="protein sequence ID" value="NYH95457.1"/>
    <property type="molecule type" value="Genomic_DNA"/>
</dbReference>
<proteinExistence type="predicted"/>
<evidence type="ECO:0000313" key="2">
    <source>
        <dbReference type="EMBL" id="NYH95457.1"/>
    </source>
</evidence>
<feature type="region of interest" description="Disordered" evidence="1">
    <location>
        <begin position="49"/>
        <end position="103"/>
    </location>
</feature>
<feature type="compositionally biased region" description="Basic and acidic residues" evidence="1">
    <location>
        <begin position="72"/>
        <end position="84"/>
    </location>
</feature>
<dbReference type="Proteomes" id="UP000522081">
    <property type="component" value="Unassembled WGS sequence"/>
</dbReference>
<dbReference type="AlphaFoldDB" id="A0A7Y9XVT3"/>